<feature type="chain" id="PRO_5004535751" description="Lipoprotein" evidence="1">
    <location>
        <begin position="23"/>
        <end position="198"/>
    </location>
</feature>
<dbReference type="EMBL" id="CP004120">
    <property type="protein sequence ID" value="AGT45268.1"/>
    <property type="molecule type" value="Genomic_DNA"/>
</dbReference>
<dbReference type="AlphaFoldDB" id="S6A2D3"/>
<proteinExistence type="predicted"/>
<organism evidence="2 3">
    <name type="scientific">Treponema pedis str. T A4</name>
    <dbReference type="NCBI Taxonomy" id="1291379"/>
    <lineage>
        <taxon>Bacteria</taxon>
        <taxon>Pseudomonadati</taxon>
        <taxon>Spirochaetota</taxon>
        <taxon>Spirochaetia</taxon>
        <taxon>Spirochaetales</taxon>
        <taxon>Treponemataceae</taxon>
        <taxon>Treponema</taxon>
    </lineage>
</organism>
<sequence length="198" mass="22490">MKRNKFIVLCIILFIFTGFIFADTKDTKPPTKNEIVLVFSVKVLPAPNTEFFSNYRNVQFGRIGSGADGIIADKIRLEGANRRMKLSVISDEDAKSVDFSMYKLPFAYGKRYIEIHNLLYLFAGSGIAFINLPIHSKIEVREGVKYVYLGDFIVKCKTPFYDISEVKRSDNFDAAALAVKKRYGEDAELERVPLVPLK</sequence>
<dbReference type="PATRIC" id="fig|1291379.3.peg.2769"/>
<dbReference type="GeneID" id="301091196"/>
<dbReference type="KEGG" id="tped:TPE_2796"/>
<feature type="signal peptide" evidence="1">
    <location>
        <begin position="1"/>
        <end position="22"/>
    </location>
</feature>
<accession>S6A2D3</accession>
<reference evidence="2 3" key="1">
    <citation type="journal article" date="2013" name="PLoS ONE">
        <title>Genome-Wide Relatedness of Treponema pedis, from Gingiva and Necrotic Skin Lesions of Pigs, with the Human Oral Pathogen Treponema denticola.</title>
        <authorList>
            <person name="Svartstrom O."/>
            <person name="Mushtaq M."/>
            <person name="Pringle M."/>
            <person name="Segerman B."/>
        </authorList>
    </citation>
    <scope>NUCLEOTIDE SEQUENCE [LARGE SCALE GENOMIC DNA]</scope>
    <source>
        <strain evidence="2">T A4</strain>
    </source>
</reference>
<protein>
    <recommendedName>
        <fullName evidence="4">Lipoprotein</fullName>
    </recommendedName>
</protein>
<keyword evidence="3" id="KW-1185">Reference proteome</keyword>
<dbReference type="HOGENOM" id="CLU_1377591_0_0_12"/>
<dbReference type="OrthoDB" id="360843at2"/>
<evidence type="ECO:0000313" key="3">
    <source>
        <dbReference type="Proteomes" id="UP000015620"/>
    </source>
</evidence>
<evidence type="ECO:0008006" key="4">
    <source>
        <dbReference type="Google" id="ProtNLM"/>
    </source>
</evidence>
<name>S6A2D3_9SPIR</name>
<dbReference type="RefSeq" id="WP_020966563.1">
    <property type="nucleotide sequence ID" value="NC_022097.1"/>
</dbReference>
<evidence type="ECO:0000313" key="2">
    <source>
        <dbReference type="EMBL" id="AGT45268.1"/>
    </source>
</evidence>
<keyword evidence="1" id="KW-0732">Signal</keyword>
<evidence type="ECO:0000256" key="1">
    <source>
        <dbReference type="SAM" id="SignalP"/>
    </source>
</evidence>
<gene>
    <name evidence="2" type="ORF">TPE_2796</name>
</gene>
<dbReference type="STRING" id="1291379.TPE_2796"/>
<dbReference type="Proteomes" id="UP000015620">
    <property type="component" value="Chromosome"/>
</dbReference>